<dbReference type="EMBL" id="KN825275">
    <property type="protein sequence ID" value="KIK92487.1"/>
    <property type="molecule type" value="Genomic_DNA"/>
</dbReference>
<accession>A0A0D0D6P8</accession>
<reference evidence="2" key="2">
    <citation type="submission" date="2015-01" db="EMBL/GenBank/DDBJ databases">
        <title>Evolutionary Origins and Diversification of the Mycorrhizal Mutualists.</title>
        <authorList>
            <consortium name="DOE Joint Genome Institute"/>
            <consortium name="Mycorrhizal Genomics Consortium"/>
            <person name="Kohler A."/>
            <person name="Kuo A."/>
            <person name="Nagy L.G."/>
            <person name="Floudas D."/>
            <person name="Copeland A."/>
            <person name="Barry K.W."/>
            <person name="Cichocki N."/>
            <person name="Veneault-Fourrey C."/>
            <person name="LaButti K."/>
            <person name="Lindquist E.A."/>
            <person name="Lipzen A."/>
            <person name="Lundell T."/>
            <person name="Morin E."/>
            <person name="Murat C."/>
            <person name="Riley R."/>
            <person name="Ohm R."/>
            <person name="Sun H."/>
            <person name="Tunlid A."/>
            <person name="Henrissat B."/>
            <person name="Grigoriev I.V."/>
            <person name="Hibbett D.S."/>
            <person name="Martin F."/>
        </authorList>
    </citation>
    <scope>NUCLEOTIDE SEQUENCE [LARGE SCALE GENOMIC DNA]</scope>
    <source>
        <strain evidence="2">Ve08.2h10</strain>
    </source>
</reference>
<dbReference type="HOGENOM" id="CLU_1074022_0_0_1"/>
<name>A0A0D0D6P8_9AGAM</name>
<gene>
    <name evidence="1" type="ORF">PAXRUDRAFT_829906</name>
</gene>
<evidence type="ECO:0000313" key="2">
    <source>
        <dbReference type="Proteomes" id="UP000054538"/>
    </source>
</evidence>
<protein>
    <submittedName>
        <fullName evidence="1">Uncharacterized protein</fullName>
    </submittedName>
</protein>
<sequence length="259" mass="28759">MLTFPCRNIQLPSSIFPTTQPPSRSVFNAGTSFSPVLPKSAPQTQPCAVASMKGFFAQRGAPSLSHGLLEVCFKQHFVTRRLSVPRFRNESAKGGSVSEPPLQQNRMTASLKARSVSMHWCAGTRIVNSGETHLYDLQDPTLLNTLMQWSLSELACQSHKVTGRMRWHQQAVILMAAAYTARWVHDGFLPIPMRDLDCHLRSSGWDVRTHCYWSGVSSDGFVNDQLITGCTARFSASAEFCLREVVGVGRSDLKQLRTS</sequence>
<evidence type="ECO:0000313" key="1">
    <source>
        <dbReference type="EMBL" id="KIK92487.1"/>
    </source>
</evidence>
<keyword evidence="2" id="KW-1185">Reference proteome</keyword>
<dbReference type="InParanoid" id="A0A0D0D6P8"/>
<proteinExistence type="predicted"/>
<organism evidence="1 2">
    <name type="scientific">Paxillus rubicundulus Ve08.2h10</name>
    <dbReference type="NCBI Taxonomy" id="930991"/>
    <lineage>
        <taxon>Eukaryota</taxon>
        <taxon>Fungi</taxon>
        <taxon>Dikarya</taxon>
        <taxon>Basidiomycota</taxon>
        <taxon>Agaricomycotina</taxon>
        <taxon>Agaricomycetes</taxon>
        <taxon>Agaricomycetidae</taxon>
        <taxon>Boletales</taxon>
        <taxon>Paxilineae</taxon>
        <taxon>Paxillaceae</taxon>
        <taxon>Paxillus</taxon>
    </lineage>
</organism>
<dbReference type="AlphaFoldDB" id="A0A0D0D6P8"/>
<reference evidence="1 2" key="1">
    <citation type="submission" date="2014-04" db="EMBL/GenBank/DDBJ databases">
        <authorList>
            <consortium name="DOE Joint Genome Institute"/>
            <person name="Kuo A."/>
            <person name="Kohler A."/>
            <person name="Jargeat P."/>
            <person name="Nagy L.G."/>
            <person name="Floudas D."/>
            <person name="Copeland A."/>
            <person name="Barry K.W."/>
            <person name="Cichocki N."/>
            <person name="Veneault-Fourrey C."/>
            <person name="LaButti K."/>
            <person name="Lindquist E.A."/>
            <person name="Lipzen A."/>
            <person name="Lundell T."/>
            <person name="Morin E."/>
            <person name="Murat C."/>
            <person name="Sun H."/>
            <person name="Tunlid A."/>
            <person name="Henrissat B."/>
            <person name="Grigoriev I.V."/>
            <person name="Hibbett D.S."/>
            <person name="Martin F."/>
            <person name="Nordberg H.P."/>
            <person name="Cantor M.N."/>
            <person name="Hua S.X."/>
        </authorList>
    </citation>
    <scope>NUCLEOTIDE SEQUENCE [LARGE SCALE GENOMIC DNA]</scope>
    <source>
        <strain evidence="1 2">Ve08.2h10</strain>
    </source>
</reference>
<dbReference type="Proteomes" id="UP000054538">
    <property type="component" value="Unassembled WGS sequence"/>
</dbReference>